<dbReference type="PANTHER" id="PTHR15615">
    <property type="match status" value="1"/>
</dbReference>
<evidence type="ECO:0000313" key="2">
    <source>
        <dbReference type="EMBL" id="AYO43708.1"/>
    </source>
</evidence>
<sequence length="271" mass="29920">MDSKPNTTAQQSPLRRAQGSANIPKWSPSAVFSQFSSGSSRSQDSSEILSSSGTRSSDGSVQNSPASNVITPAQRATFEKKELPARFYDADPEDLFALISGMLLQLISHNDTIPLHPADLTRFHSRAPPGISVEAYLRRLAKYTTLDKPCMLIILIYIDRVCERMDGFTICSLTVHRFLCASVVCASKALCDSFSTNTHYARVGGISLVEMNLLEKEFLNVIEWRLMVTAPVMQHYYASLVNMHPNYTLAPMLEPLPTMFPAISRSSHAAS</sequence>
<dbReference type="GO" id="GO:0005634">
    <property type="term" value="C:nucleus"/>
    <property type="evidence" value="ECO:0007669"/>
    <property type="project" value="TreeGrafter"/>
</dbReference>
<dbReference type="PANTHER" id="PTHR15615:SF117">
    <property type="entry name" value="PHO85 CYCLIN PHO80"/>
    <property type="match status" value="1"/>
</dbReference>
<dbReference type="AlphaFoldDB" id="A0A3G2S917"/>
<reference evidence="2 3" key="1">
    <citation type="submission" date="2018-10" db="EMBL/GenBank/DDBJ databases">
        <title>Complete genome sequence of Malassezia restricta CBS 7877.</title>
        <authorList>
            <person name="Morand S.C."/>
            <person name="Bertignac M."/>
            <person name="Iltis A."/>
            <person name="Kolder I."/>
            <person name="Pirovano W."/>
            <person name="Jourdain R."/>
            <person name="Clavaud C."/>
        </authorList>
    </citation>
    <scope>NUCLEOTIDE SEQUENCE [LARGE SCALE GENOMIC DNA]</scope>
    <source>
        <strain evidence="2 3">CBS 7877</strain>
    </source>
</reference>
<evidence type="ECO:0000256" key="1">
    <source>
        <dbReference type="SAM" id="MobiDB-lite"/>
    </source>
</evidence>
<dbReference type="OrthoDB" id="337735at2759"/>
<proteinExistence type="predicted"/>
<organism evidence="2 3">
    <name type="scientific">Malassezia restricta (strain ATCC 96810 / NBRC 103918 / CBS 7877)</name>
    <name type="common">Seborrheic dermatitis infection agent</name>
    <dbReference type="NCBI Taxonomy" id="425264"/>
    <lineage>
        <taxon>Eukaryota</taxon>
        <taxon>Fungi</taxon>
        <taxon>Dikarya</taxon>
        <taxon>Basidiomycota</taxon>
        <taxon>Ustilaginomycotina</taxon>
        <taxon>Malasseziomycetes</taxon>
        <taxon>Malasseziales</taxon>
        <taxon>Malasseziaceae</taxon>
        <taxon>Malassezia</taxon>
    </lineage>
</organism>
<name>A0A3G2S917_MALR7</name>
<dbReference type="Proteomes" id="UP000269793">
    <property type="component" value="Chromosome V"/>
</dbReference>
<keyword evidence="3" id="KW-1185">Reference proteome</keyword>
<feature type="compositionally biased region" description="Low complexity" evidence="1">
    <location>
        <begin position="27"/>
        <end position="60"/>
    </location>
</feature>
<feature type="compositionally biased region" description="Polar residues" evidence="1">
    <location>
        <begin position="61"/>
        <end position="71"/>
    </location>
</feature>
<dbReference type="GO" id="GO:0000307">
    <property type="term" value="C:cyclin-dependent protein kinase holoenzyme complex"/>
    <property type="evidence" value="ECO:0007669"/>
    <property type="project" value="TreeGrafter"/>
</dbReference>
<feature type="region of interest" description="Disordered" evidence="1">
    <location>
        <begin position="1"/>
        <end position="73"/>
    </location>
</feature>
<gene>
    <name evidence="2" type="primary">preg</name>
    <name evidence="2" type="ORF">DNF11_2758</name>
</gene>
<dbReference type="STRING" id="425264.A0A3G2S917"/>
<dbReference type="EMBL" id="CP033152">
    <property type="protein sequence ID" value="AYO43708.1"/>
    <property type="molecule type" value="Genomic_DNA"/>
</dbReference>
<dbReference type="GO" id="GO:0016538">
    <property type="term" value="F:cyclin-dependent protein serine/threonine kinase regulator activity"/>
    <property type="evidence" value="ECO:0007669"/>
    <property type="project" value="TreeGrafter"/>
</dbReference>
<evidence type="ECO:0000313" key="3">
    <source>
        <dbReference type="Proteomes" id="UP000269793"/>
    </source>
</evidence>
<accession>A0A3G2S917</accession>
<dbReference type="InterPro" id="IPR013922">
    <property type="entry name" value="Cyclin_PHO80-like"/>
</dbReference>
<protein>
    <submittedName>
        <fullName evidence="2">Nuc-1 negative regulatory protein preg</fullName>
    </submittedName>
</protein>
<dbReference type="Gene3D" id="1.10.472.10">
    <property type="entry name" value="Cyclin-like"/>
    <property type="match status" value="1"/>
</dbReference>
<dbReference type="GO" id="GO:0019901">
    <property type="term" value="F:protein kinase binding"/>
    <property type="evidence" value="ECO:0007669"/>
    <property type="project" value="InterPro"/>
</dbReference>
<dbReference type="VEuPathDB" id="FungiDB:DNF11_2758"/>
<feature type="compositionally biased region" description="Polar residues" evidence="1">
    <location>
        <begin position="1"/>
        <end position="13"/>
    </location>
</feature>
<dbReference type="Pfam" id="PF08613">
    <property type="entry name" value="Cyclin"/>
    <property type="match status" value="1"/>
</dbReference>
<dbReference type="CDD" id="cd20558">
    <property type="entry name" value="CYCLIN_ScPCL7-like"/>
    <property type="match status" value="1"/>
</dbReference>